<dbReference type="EMBL" id="JACBPP010000004">
    <property type="protein sequence ID" value="KAF8002079.1"/>
    <property type="molecule type" value="Genomic_DNA"/>
</dbReference>
<dbReference type="Proteomes" id="UP000649328">
    <property type="component" value="Unassembled WGS sequence"/>
</dbReference>
<evidence type="ECO:0000313" key="1">
    <source>
        <dbReference type="EMBL" id="KAF8002079.1"/>
    </source>
</evidence>
<proteinExistence type="predicted"/>
<comment type="caution">
    <text evidence="1">The sequence shown here is derived from an EMBL/GenBank/DDBJ whole genome shotgun (WGS) entry which is preliminary data.</text>
</comment>
<keyword evidence="2" id="KW-1185">Reference proteome</keyword>
<protein>
    <submittedName>
        <fullName evidence="1">Uncharacterized protein</fullName>
    </submittedName>
</protein>
<accession>A0A8H7GR07</accession>
<reference evidence="1" key="1">
    <citation type="submission" date="2020-10" db="EMBL/GenBank/DDBJ databases">
        <title>The Whole-Genome Sequence of Metschnikowia persimmonesis, a Novel Endophytic Yeast Species Isolated from Medicinal Plant Diospyros kaki Thumb.</title>
        <authorList>
            <person name="Rahmat E."/>
            <person name="Kang Y."/>
        </authorList>
    </citation>
    <scope>NUCLEOTIDE SEQUENCE</scope>
    <source>
        <strain evidence="1">KIOM G15050</strain>
    </source>
</reference>
<sequence length="66" mass="7320">MSAPISSASSGQLIAADLDCLVAEAERLFWVSRTAVMWAETRVAEQMGVKMEAKREAIGERYCLER</sequence>
<name>A0A8H7GR07_9ASCO</name>
<gene>
    <name evidence="1" type="ORF">HF325_003044</name>
</gene>
<dbReference type="AlphaFoldDB" id="A0A8H7GR07"/>
<evidence type="ECO:0000313" key="2">
    <source>
        <dbReference type="Proteomes" id="UP000649328"/>
    </source>
</evidence>
<organism evidence="1 2">
    <name type="scientific">Metschnikowia pulcherrima</name>
    <dbReference type="NCBI Taxonomy" id="27326"/>
    <lineage>
        <taxon>Eukaryota</taxon>
        <taxon>Fungi</taxon>
        <taxon>Dikarya</taxon>
        <taxon>Ascomycota</taxon>
        <taxon>Saccharomycotina</taxon>
        <taxon>Pichiomycetes</taxon>
        <taxon>Metschnikowiaceae</taxon>
        <taxon>Metschnikowia</taxon>
    </lineage>
</organism>